<organism evidence="2 3">
    <name type="scientific">Cryobacterium zongtaii</name>
    <dbReference type="NCBI Taxonomy" id="1259217"/>
    <lineage>
        <taxon>Bacteria</taxon>
        <taxon>Bacillati</taxon>
        <taxon>Actinomycetota</taxon>
        <taxon>Actinomycetes</taxon>
        <taxon>Micrococcales</taxon>
        <taxon>Microbacteriaceae</taxon>
        <taxon>Cryobacterium</taxon>
    </lineage>
</organism>
<dbReference type="EMBL" id="PPXD01000024">
    <property type="protein sequence ID" value="POH63011.1"/>
    <property type="molecule type" value="Genomic_DNA"/>
</dbReference>
<dbReference type="Proteomes" id="UP000237340">
    <property type="component" value="Unassembled WGS sequence"/>
</dbReference>
<sequence>MAEEADGIGDAFDGQMRVALTVATQMAERFARLREELARNAQARTEQQTKELQARFDAERNAARASLAPVQQQEWWNTAGVDDIATAYETANAWRTVDPDIARTSDRMSEELRGQYGIDVNNLDADPLAVREALARAQQDRSAAPESRGESGKDYAEAGSLLTVADQLDRKAEERDRDQKRAENTHDEPTEGLSRKELTGKADVTRDNAANAYDSAGRRESFAADMEKSGVDPQLEKVRLVADRENGTHASAAVATKPGKQPKSRTNIKAAGLQRERGGLSR</sequence>
<proteinExistence type="predicted"/>
<feature type="region of interest" description="Disordered" evidence="1">
    <location>
        <begin position="135"/>
        <end position="282"/>
    </location>
</feature>
<feature type="compositionally biased region" description="Basic and acidic residues" evidence="1">
    <location>
        <begin position="167"/>
        <end position="206"/>
    </location>
</feature>
<evidence type="ECO:0000256" key="1">
    <source>
        <dbReference type="SAM" id="MobiDB-lite"/>
    </source>
</evidence>
<evidence type="ECO:0000313" key="3">
    <source>
        <dbReference type="Proteomes" id="UP000237340"/>
    </source>
</evidence>
<dbReference type="AlphaFoldDB" id="A0A2S3ZBJ8"/>
<reference evidence="2 3" key="1">
    <citation type="submission" date="2018-01" db="EMBL/GenBank/DDBJ databases">
        <title>Cryobacterium sp. nov., from glaciers in China.</title>
        <authorList>
            <person name="Liu Q."/>
            <person name="Xin Y.-H."/>
        </authorList>
    </citation>
    <scope>NUCLEOTIDE SEQUENCE [LARGE SCALE GENOMIC DNA]</scope>
    <source>
        <strain evidence="2 3">TMN-42</strain>
    </source>
</reference>
<accession>A0A2S3ZBJ8</accession>
<dbReference type="RefSeq" id="WP_103461428.1">
    <property type="nucleotide sequence ID" value="NZ_PPXD01000024.1"/>
</dbReference>
<keyword evidence="3" id="KW-1185">Reference proteome</keyword>
<evidence type="ECO:0000313" key="2">
    <source>
        <dbReference type="EMBL" id="POH63011.1"/>
    </source>
</evidence>
<feature type="compositionally biased region" description="Basic and acidic residues" evidence="1">
    <location>
        <begin position="147"/>
        <end position="156"/>
    </location>
</feature>
<gene>
    <name evidence="2" type="ORF">C3B61_15145</name>
</gene>
<name>A0A2S3ZBJ8_9MICO</name>
<protein>
    <submittedName>
        <fullName evidence="2">Uncharacterized protein</fullName>
    </submittedName>
</protein>
<comment type="caution">
    <text evidence="2">The sequence shown here is derived from an EMBL/GenBank/DDBJ whole genome shotgun (WGS) entry which is preliminary data.</text>
</comment>
<feature type="compositionally biased region" description="Basic and acidic residues" evidence="1">
    <location>
        <begin position="216"/>
        <end position="247"/>
    </location>
</feature>